<reference evidence="1 2" key="1">
    <citation type="journal article" date="2009" name="Appl. Environ. Microbiol.">
        <title>Community genomic and proteomic analyses of chemoautotrophic iron-oxidizing "Leptospirillum rubarum" (Group II) and "Leptospirillum ferrodiazotrophum" (Group III) bacteria in acid mine drainage biofilms.</title>
        <authorList>
            <person name="Goltsman D.S."/>
            <person name="Denef V.J."/>
            <person name="Singer S.W."/>
            <person name="VerBerkmoes N.C."/>
            <person name="Lefsrud M."/>
            <person name="Mueller R.S."/>
            <person name="Dick G.J."/>
            <person name="Sun C.L."/>
            <person name="Wheeler K.E."/>
            <person name="Zemla A."/>
            <person name="Baker B.J."/>
            <person name="Hauser L."/>
            <person name="Land M."/>
            <person name="Shah M.B."/>
            <person name="Thelen M.P."/>
            <person name="Hettich R.L."/>
            <person name="Banfield J.F."/>
        </authorList>
    </citation>
    <scope>NUCLEOTIDE SEQUENCE [LARGE SCALE GENOMIC DNA]</scope>
</reference>
<keyword evidence="2" id="KW-1185">Reference proteome</keyword>
<accession>C6HYE7</accession>
<gene>
    <name evidence="1" type="ORF">UBAL3_94240023</name>
</gene>
<dbReference type="AlphaFoldDB" id="C6HYE7"/>
<evidence type="ECO:0000313" key="2">
    <source>
        <dbReference type="Proteomes" id="UP000009374"/>
    </source>
</evidence>
<sequence length="299" mass="31073">MSSLNTNSENIEKVSETTGIVGYSSSYISLQAMNGIFINGIGSGNSAQSKLPFSNEADKNGFYSGMTNGDFWISGQNGGAVIKSCNRSTPGPNGPGKGSIHINSANGDVIVNVPNGNFESNVAGDTVNNNSGNVTNNTKGNQVNHIRGNQTTYTTGNQVNYIQGNQASYTTGNQYALANGNQSQVALGSSNTVVLGTLNQLALGLCTQITLGDQINFNAVGLQNVVLGDILDLFIGAHNTVTVGFITDEHPAGRASASELEAKEVQAKLANHTIQIENVSTVARDCGAVIQSAGIHVFT</sequence>
<protein>
    <submittedName>
        <fullName evidence="1">Uncharacterized protein</fullName>
    </submittedName>
</protein>
<evidence type="ECO:0000313" key="1">
    <source>
        <dbReference type="EMBL" id="EES52232.1"/>
    </source>
</evidence>
<organism evidence="1 2">
    <name type="scientific">Leptospirillum ferrodiazotrophum</name>
    <dbReference type="NCBI Taxonomy" id="412449"/>
    <lineage>
        <taxon>Bacteria</taxon>
        <taxon>Pseudomonadati</taxon>
        <taxon>Nitrospirota</taxon>
        <taxon>Nitrospiria</taxon>
        <taxon>Nitrospirales</taxon>
        <taxon>Nitrospiraceae</taxon>
        <taxon>Leptospirillum</taxon>
    </lineage>
</organism>
<name>C6HYE7_9BACT</name>
<proteinExistence type="predicted"/>
<dbReference type="Proteomes" id="UP000009374">
    <property type="component" value="Unassembled WGS sequence"/>
</dbReference>
<dbReference type="EMBL" id="GG693878">
    <property type="protein sequence ID" value="EES52232.1"/>
    <property type="molecule type" value="Genomic_DNA"/>
</dbReference>